<accession>A0A1Z5KCG4</accession>
<keyword evidence="4" id="KW-1185">Reference proteome</keyword>
<gene>
    <name evidence="3" type="ORF">FisN_12Hh359</name>
</gene>
<evidence type="ECO:0000313" key="4">
    <source>
        <dbReference type="Proteomes" id="UP000198406"/>
    </source>
</evidence>
<feature type="region of interest" description="Disordered" evidence="2">
    <location>
        <begin position="445"/>
        <end position="466"/>
    </location>
</feature>
<dbReference type="GO" id="GO:1990904">
    <property type="term" value="C:ribonucleoprotein complex"/>
    <property type="evidence" value="ECO:0007669"/>
    <property type="project" value="TreeGrafter"/>
</dbReference>
<evidence type="ECO:0000256" key="2">
    <source>
        <dbReference type="SAM" id="MobiDB-lite"/>
    </source>
</evidence>
<dbReference type="PANTHER" id="PTHR31027:SF2">
    <property type="entry name" value="LEBERCILIN DOMAIN-CONTAINING PROTEIN"/>
    <property type="match status" value="1"/>
</dbReference>
<dbReference type="OrthoDB" id="2195113at2759"/>
<feature type="compositionally biased region" description="Basic and acidic residues" evidence="2">
    <location>
        <begin position="78"/>
        <end position="96"/>
    </location>
</feature>
<dbReference type="GO" id="GO:0042175">
    <property type="term" value="C:nuclear outer membrane-endoplasmic reticulum membrane network"/>
    <property type="evidence" value="ECO:0007669"/>
    <property type="project" value="TreeGrafter"/>
</dbReference>
<feature type="compositionally biased region" description="Polar residues" evidence="2">
    <location>
        <begin position="562"/>
        <end position="571"/>
    </location>
</feature>
<proteinExistence type="predicted"/>
<dbReference type="FunCoup" id="A0A1Z5KCG4">
    <property type="interactions" value="4"/>
</dbReference>
<feature type="compositionally biased region" description="Polar residues" evidence="2">
    <location>
        <begin position="532"/>
        <end position="555"/>
    </location>
</feature>
<sequence>MTQTSRALYYLSPSQTNLCSRCTQEIRPSIRCTESRLLAPPSSIVSLALAFDEVRTVTKPVRIATMSADPETRGPAASDDKQDNKRNGKDRKRDETPIEELYDLSKPIPKVDRPNKDTHEKELEALNNAINAIKEERQQIQDKIDAFMADPEAKSGVQAIRNKFNEMKAKKNALIEEKKFMRDDMDKVKNQADKLMKDKKDTRSNMKFNSIEDIDKEIAKLKRIQETTTMSLTDEKKLIKEIDALQASKKFVSELKQKDNSLEDAKEQRKNIAQQIAAKDKEIDALSKEMDEVMAQLKNYNSQEDKKREAIQGLFKSRDELKVKMSEKIKEKDAIRDSFRESNNAWYTYQRAVKAQKKMQYEEEKKKRDEERAAYLAKLEEEEMKKIPYEEEQALCDFLADYLERTYLKKDDDEEKAEKKDDIVEVQDDPFAKVKPVVKSEEDYFGKGKGKKKRTRQTKKPGTTAGPFTLSLDLIEQFAMISLVPPTSVEQVEEKVKDLREKKEWFKQQPRGSVPTAQDIRKANEKAVAKQRQASETGAVKSRSSAGGFSLSNDEFTPLGAGTTSAMNASWGQKAPLSG</sequence>
<feature type="coiled-coil region" evidence="1">
    <location>
        <begin position="116"/>
        <end position="205"/>
    </location>
</feature>
<organism evidence="3 4">
    <name type="scientific">Fistulifera solaris</name>
    <name type="common">Oleaginous diatom</name>
    <dbReference type="NCBI Taxonomy" id="1519565"/>
    <lineage>
        <taxon>Eukaryota</taxon>
        <taxon>Sar</taxon>
        <taxon>Stramenopiles</taxon>
        <taxon>Ochrophyta</taxon>
        <taxon>Bacillariophyta</taxon>
        <taxon>Bacillariophyceae</taxon>
        <taxon>Bacillariophycidae</taxon>
        <taxon>Naviculales</taxon>
        <taxon>Naviculaceae</taxon>
        <taxon>Fistulifera</taxon>
    </lineage>
</organism>
<dbReference type="Proteomes" id="UP000198406">
    <property type="component" value="Unassembled WGS sequence"/>
</dbReference>
<comment type="caution">
    <text evidence="3">The sequence shown here is derived from an EMBL/GenBank/DDBJ whole genome shotgun (WGS) entry which is preliminary data.</text>
</comment>
<protein>
    <recommendedName>
        <fullName evidence="5">Nuclear segregation protein Bfr1</fullName>
    </recommendedName>
</protein>
<dbReference type="GO" id="GO:0005783">
    <property type="term" value="C:endoplasmic reticulum"/>
    <property type="evidence" value="ECO:0007669"/>
    <property type="project" value="TreeGrafter"/>
</dbReference>
<feature type="compositionally biased region" description="Basic and acidic residues" evidence="2">
    <location>
        <begin position="519"/>
        <end position="528"/>
    </location>
</feature>
<feature type="compositionally biased region" description="Basic residues" evidence="2">
    <location>
        <begin position="448"/>
        <end position="459"/>
    </location>
</feature>
<evidence type="ECO:0008006" key="5">
    <source>
        <dbReference type="Google" id="ProtNLM"/>
    </source>
</evidence>
<dbReference type="AlphaFoldDB" id="A0A1Z5KCG4"/>
<dbReference type="InParanoid" id="A0A1Z5KCG4"/>
<dbReference type="GO" id="GO:0003729">
    <property type="term" value="F:mRNA binding"/>
    <property type="evidence" value="ECO:0007669"/>
    <property type="project" value="TreeGrafter"/>
</dbReference>
<name>A0A1Z5KCG4_FISSO</name>
<feature type="region of interest" description="Disordered" evidence="2">
    <location>
        <begin position="65"/>
        <end position="100"/>
    </location>
</feature>
<evidence type="ECO:0000256" key="1">
    <source>
        <dbReference type="SAM" id="Coils"/>
    </source>
</evidence>
<dbReference type="GO" id="GO:0008298">
    <property type="term" value="P:intracellular mRNA localization"/>
    <property type="evidence" value="ECO:0007669"/>
    <property type="project" value="TreeGrafter"/>
</dbReference>
<evidence type="ECO:0000313" key="3">
    <source>
        <dbReference type="EMBL" id="GAX23781.1"/>
    </source>
</evidence>
<feature type="coiled-coil region" evidence="1">
    <location>
        <begin position="248"/>
        <end position="310"/>
    </location>
</feature>
<reference evidence="3 4" key="1">
    <citation type="journal article" date="2015" name="Plant Cell">
        <title>Oil accumulation by the oleaginous diatom Fistulifera solaris as revealed by the genome and transcriptome.</title>
        <authorList>
            <person name="Tanaka T."/>
            <person name="Maeda Y."/>
            <person name="Veluchamy A."/>
            <person name="Tanaka M."/>
            <person name="Abida H."/>
            <person name="Marechal E."/>
            <person name="Bowler C."/>
            <person name="Muto M."/>
            <person name="Sunaga Y."/>
            <person name="Tanaka M."/>
            <person name="Yoshino T."/>
            <person name="Taniguchi T."/>
            <person name="Fukuda Y."/>
            <person name="Nemoto M."/>
            <person name="Matsumoto M."/>
            <person name="Wong P.S."/>
            <person name="Aburatani S."/>
            <person name="Fujibuchi W."/>
        </authorList>
    </citation>
    <scope>NUCLEOTIDE SEQUENCE [LARGE SCALE GENOMIC DNA]</scope>
    <source>
        <strain evidence="3 4">JPCC DA0580</strain>
    </source>
</reference>
<dbReference type="InterPro" id="IPR039604">
    <property type="entry name" value="Bfr1"/>
</dbReference>
<feature type="region of interest" description="Disordered" evidence="2">
    <location>
        <begin position="503"/>
        <end position="579"/>
    </location>
</feature>
<keyword evidence="1" id="KW-0175">Coiled coil</keyword>
<dbReference type="PANTHER" id="PTHR31027">
    <property type="entry name" value="NUCLEAR SEGREGATION PROTEIN BFR1"/>
    <property type="match status" value="1"/>
</dbReference>
<dbReference type="EMBL" id="BDSP01000203">
    <property type="protein sequence ID" value="GAX23781.1"/>
    <property type="molecule type" value="Genomic_DNA"/>
</dbReference>